<keyword evidence="3" id="KW-1185">Reference proteome</keyword>
<dbReference type="RefSeq" id="WP_012396007.1">
    <property type="nucleotide sequence ID" value="NC_010612.1"/>
</dbReference>
<gene>
    <name evidence="2" type="ordered locus">MMAR_4450</name>
</gene>
<protein>
    <submittedName>
        <fullName evidence="2">Uncharacterized protein</fullName>
    </submittedName>
</protein>
<accession>B2HDH3</accession>
<dbReference type="eggNOG" id="ENOG5032EF1">
    <property type="taxonomic scope" value="Bacteria"/>
</dbReference>
<dbReference type="EMBL" id="CP000854">
    <property type="protein sequence ID" value="ACC42857.1"/>
    <property type="molecule type" value="Genomic_DNA"/>
</dbReference>
<dbReference type="Proteomes" id="UP000001190">
    <property type="component" value="Chromosome"/>
</dbReference>
<feature type="region of interest" description="Disordered" evidence="1">
    <location>
        <begin position="269"/>
        <end position="300"/>
    </location>
</feature>
<feature type="compositionally biased region" description="Basic residues" evidence="1">
    <location>
        <begin position="286"/>
        <end position="300"/>
    </location>
</feature>
<name>B2HDH3_MYCMM</name>
<sequence>MTEQPGNEADATKSDEPTVLETWTSPFGIERDKRMAELQAMPGFRLNMDLAALGRAGHIMYRNAEELSKHATAYLTGRRFSQDVDDEFENELVRYLHNYLTSVTSLIDSQRVVMRHCWGKDSEFEKGAYTEQRKASFETGEAEFMKDLRNYCTHRAVPVPGVSTTFSGGRGRPSVIANRLTFDREALLEWDSWTAPAKAYLNAKDEQFDVGPVIESYVNTASRFFNWFVNEINERNAEVKAEFLAAGEEYKEWYEDQMGMNTPGFKKLFPDMAPRNRAERRGQRPQPKRTSKNNRKRKRK</sequence>
<reference evidence="2 3" key="1">
    <citation type="journal article" date="2008" name="Genome Res.">
        <title>Insights from the complete genome sequence of Mycobacterium marinum on the evolution of Mycobacterium tuberculosis.</title>
        <authorList>
            <person name="Stinear T.P."/>
            <person name="Seemann T."/>
            <person name="Harrison P.F."/>
            <person name="Jenkin G.A."/>
            <person name="Davies J.K."/>
            <person name="Johnson P.D."/>
            <person name="Abdellah Z."/>
            <person name="Arrowsmith C."/>
            <person name="Chillingworth T."/>
            <person name="Churcher C."/>
            <person name="Clarke K."/>
            <person name="Cronin A."/>
            <person name="Davis P."/>
            <person name="Goodhead I."/>
            <person name="Holroyd N."/>
            <person name="Jagels K."/>
            <person name="Lord A."/>
            <person name="Moule S."/>
            <person name="Mungall K."/>
            <person name="Norbertczak H."/>
            <person name="Quail M.A."/>
            <person name="Rabbinowitsch E."/>
            <person name="Walker D."/>
            <person name="White B."/>
            <person name="Whitehead S."/>
            <person name="Small P.L."/>
            <person name="Brosch R."/>
            <person name="Ramakrishnan L."/>
            <person name="Fischbach M.A."/>
            <person name="Parkhill J."/>
            <person name="Cole S.T."/>
        </authorList>
    </citation>
    <scope>NUCLEOTIDE SEQUENCE [LARGE SCALE GENOMIC DNA]</scope>
    <source>
        <strain evidence="3">ATCC BAA-535 / M</strain>
    </source>
</reference>
<evidence type="ECO:0000313" key="2">
    <source>
        <dbReference type="EMBL" id="ACC42857.1"/>
    </source>
</evidence>
<evidence type="ECO:0000256" key="1">
    <source>
        <dbReference type="SAM" id="MobiDB-lite"/>
    </source>
</evidence>
<dbReference type="AlphaFoldDB" id="B2HDH3"/>
<proteinExistence type="predicted"/>
<evidence type="ECO:0000313" key="3">
    <source>
        <dbReference type="Proteomes" id="UP000001190"/>
    </source>
</evidence>
<organism evidence="2 3">
    <name type="scientific">Mycobacterium marinum (strain ATCC BAA-535 / M)</name>
    <dbReference type="NCBI Taxonomy" id="216594"/>
    <lineage>
        <taxon>Bacteria</taxon>
        <taxon>Bacillati</taxon>
        <taxon>Actinomycetota</taxon>
        <taxon>Actinomycetes</taxon>
        <taxon>Mycobacteriales</taxon>
        <taxon>Mycobacteriaceae</taxon>
        <taxon>Mycobacterium</taxon>
        <taxon>Mycobacterium ulcerans group</taxon>
    </lineage>
</organism>
<dbReference type="KEGG" id="mmi:MMAR_4450"/>
<dbReference type="HOGENOM" id="CLU_926950_0_0_11"/>